<reference evidence="2 3" key="1">
    <citation type="submission" date="2024-09" db="EMBL/GenBank/DDBJ databases">
        <authorList>
            <person name="Sun Q."/>
            <person name="Mori K."/>
        </authorList>
    </citation>
    <scope>NUCLEOTIDE SEQUENCE [LARGE SCALE GENOMIC DNA]</scope>
    <source>
        <strain evidence="2 3">TBRC 1432</strain>
    </source>
</reference>
<dbReference type="EMBL" id="JBHLUD010000013">
    <property type="protein sequence ID" value="MFC0546646.1"/>
    <property type="molecule type" value="Genomic_DNA"/>
</dbReference>
<dbReference type="InterPro" id="IPR022081">
    <property type="entry name" value="DUF3631"/>
</dbReference>
<comment type="caution">
    <text evidence="2">The sequence shown here is derived from an EMBL/GenBank/DDBJ whole genome shotgun (WGS) entry which is preliminary data.</text>
</comment>
<accession>A0ABV6N3N1</accession>
<feature type="domain" description="DUF3631" evidence="1">
    <location>
        <begin position="185"/>
        <end position="378"/>
    </location>
</feature>
<organism evidence="2 3">
    <name type="scientific">Kutzneria chonburiensis</name>
    <dbReference type="NCBI Taxonomy" id="1483604"/>
    <lineage>
        <taxon>Bacteria</taxon>
        <taxon>Bacillati</taxon>
        <taxon>Actinomycetota</taxon>
        <taxon>Actinomycetes</taxon>
        <taxon>Pseudonocardiales</taxon>
        <taxon>Pseudonocardiaceae</taxon>
        <taxon>Kutzneria</taxon>
    </lineage>
</organism>
<proteinExistence type="predicted"/>
<dbReference type="Pfam" id="PF12307">
    <property type="entry name" value="DUF3631"/>
    <property type="match status" value="1"/>
</dbReference>
<gene>
    <name evidence="2" type="ORF">ACFFH7_34410</name>
</gene>
<protein>
    <submittedName>
        <fullName evidence="2">DUF3631 domain-containing protein</fullName>
    </submittedName>
</protein>
<evidence type="ECO:0000259" key="1">
    <source>
        <dbReference type="Pfam" id="PF12307"/>
    </source>
</evidence>
<dbReference type="Proteomes" id="UP001589810">
    <property type="component" value="Unassembled WGS sequence"/>
</dbReference>
<evidence type="ECO:0000313" key="3">
    <source>
        <dbReference type="Proteomes" id="UP001589810"/>
    </source>
</evidence>
<evidence type="ECO:0000313" key="2">
    <source>
        <dbReference type="EMBL" id="MFC0546646.1"/>
    </source>
</evidence>
<dbReference type="RefSeq" id="WP_273936888.1">
    <property type="nucleotide sequence ID" value="NZ_CP097263.1"/>
</dbReference>
<keyword evidence="3" id="KW-1185">Reference proteome</keyword>
<sequence>MTAALRIVPPGAPQPGHEILDDVRDFVARFSAFPSPHCAPTLALWWAHTWAAEHFYITPRLVLSSAEPESGKTRVLEVGKHFARAPELTTAGSAAAMVRMIAAGPITLLFDEVDAVFTAGGSGNEEVRNMLNSGYKRGATIPKCKGDAASGIVVERLPVFAPVAMAGLYGCIPATVTTRAITMNLRKRRHDQPVDAYNEKRAEKAAEPVRDALAGWITGIGEALGDAEPVMPDGVADRAAEIWEPLLAVADAAGGHWPDTARAACVDFVQTSKQTPASLGVQLLADMRKVFATLDTDRVPTPVLLAALLDMEDAPWTEMENGRPLTDRRLAKEMRKYFVAPVAFRAGGRVVKGYTTGPTFDTSGEQAQVGLADAWSRYVLTSSNAAGQALTAGAAETTAGAQSALEGMP</sequence>
<name>A0ABV6N3N1_9PSEU</name>